<dbReference type="EMBL" id="PVSN01000016">
    <property type="protein sequence ID" value="TGE74960.1"/>
    <property type="molecule type" value="Genomic_DNA"/>
</dbReference>
<dbReference type="AlphaFoldDB" id="A0A4Z0S1J9"/>
<evidence type="ECO:0000313" key="1">
    <source>
        <dbReference type="EMBL" id="TGE74960.1"/>
    </source>
</evidence>
<accession>A0A4Z0S1J9</accession>
<comment type="caution">
    <text evidence="1">The sequence shown here is derived from an EMBL/GenBank/DDBJ whole genome shotgun (WGS) entry which is preliminary data.</text>
</comment>
<evidence type="ECO:0000313" key="2">
    <source>
        <dbReference type="Proteomes" id="UP000297646"/>
    </source>
</evidence>
<name>A0A4Z0S1J9_WEICO</name>
<proteinExistence type="predicted"/>
<dbReference type="Proteomes" id="UP000297646">
    <property type="component" value="Unassembled WGS sequence"/>
</dbReference>
<gene>
    <name evidence="1" type="ORF">C6P11_02515</name>
</gene>
<sequence>MSKPYLARVFELDKFLDSSGFERTNTRLIKHRTFSTLEAAYMYKIEIERHPNKRVVIRKNK</sequence>
<organism evidence="1 2">
    <name type="scientific">Weissella confusa</name>
    <name type="common">Lactobacillus confusus</name>
    <dbReference type="NCBI Taxonomy" id="1583"/>
    <lineage>
        <taxon>Bacteria</taxon>
        <taxon>Bacillati</taxon>
        <taxon>Bacillota</taxon>
        <taxon>Bacilli</taxon>
        <taxon>Lactobacillales</taxon>
        <taxon>Lactobacillaceae</taxon>
        <taxon>Weissella</taxon>
    </lineage>
</organism>
<reference evidence="1 2" key="1">
    <citation type="submission" date="2018-03" db="EMBL/GenBank/DDBJ databases">
        <title>Genome sequencing of Weissella confusa isolates.</title>
        <authorList>
            <person name="Kajala I."/>
            <person name="Baruah R."/>
            <person name="Bergsveinson J."/>
            <person name="Juvonen R."/>
            <person name="Ziola B."/>
        </authorList>
    </citation>
    <scope>NUCLEOTIDE SEQUENCE [LARGE SCALE GENOMIC DNA]</scope>
    <source>
        <strain evidence="1 2">VTT E-062653</strain>
    </source>
</reference>
<protein>
    <submittedName>
        <fullName evidence="1">Uncharacterized protein</fullName>
    </submittedName>
</protein>